<dbReference type="RefSeq" id="WP_084071076.1">
    <property type="nucleotide sequence ID" value="NZ_FWXY01000021.1"/>
</dbReference>
<evidence type="ECO:0000313" key="1">
    <source>
        <dbReference type="EMBL" id="SMD01786.1"/>
    </source>
</evidence>
<accession>A0A1W2DXJ8</accession>
<gene>
    <name evidence="1" type="ORF">SAMN02746065_12137</name>
</gene>
<protein>
    <submittedName>
        <fullName evidence="1">Adenine-specific DNA methylase, contains a Zn-ribbon domain</fullName>
    </submittedName>
</protein>
<dbReference type="InterPro" id="IPR002052">
    <property type="entry name" value="DNA_methylase_N6_adenine_CS"/>
</dbReference>
<dbReference type="EMBL" id="FWXY01000021">
    <property type="protein sequence ID" value="SMD01786.1"/>
    <property type="molecule type" value="Genomic_DNA"/>
</dbReference>
<dbReference type="STRING" id="1121400.SAMN02746065_12137"/>
<name>A0A1W2DXJ8_9BACT</name>
<keyword evidence="2" id="KW-1185">Reference proteome</keyword>
<dbReference type="GO" id="GO:0003676">
    <property type="term" value="F:nucleic acid binding"/>
    <property type="evidence" value="ECO:0007669"/>
    <property type="project" value="InterPro"/>
</dbReference>
<dbReference type="Gene3D" id="3.40.50.150">
    <property type="entry name" value="Vaccinia Virus protein VP39"/>
    <property type="match status" value="2"/>
</dbReference>
<dbReference type="OrthoDB" id="3197274at2"/>
<dbReference type="GO" id="GO:0008168">
    <property type="term" value="F:methyltransferase activity"/>
    <property type="evidence" value="ECO:0007669"/>
    <property type="project" value="UniProtKB-KW"/>
</dbReference>
<organism evidence="1 2">
    <name type="scientific">Desulfocicer vacuolatum DSM 3385</name>
    <dbReference type="NCBI Taxonomy" id="1121400"/>
    <lineage>
        <taxon>Bacteria</taxon>
        <taxon>Pseudomonadati</taxon>
        <taxon>Thermodesulfobacteriota</taxon>
        <taxon>Desulfobacteria</taxon>
        <taxon>Desulfobacterales</taxon>
        <taxon>Desulfobacteraceae</taxon>
        <taxon>Desulfocicer</taxon>
    </lineage>
</organism>
<dbReference type="GO" id="GO:0032259">
    <property type="term" value="P:methylation"/>
    <property type="evidence" value="ECO:0007669"/>
    <property type="project" value="UniProtKB-KW"/>
</dbReference>
<dbReference type="SUPFAM" id="SSF53335">
    <property type="entry name" value="S-adenosyl-L-methionine-dependent methyltransferases"/>
    <property type="match status" value="2"/>
</dbReference>
<dbReference type="AlphaFoldDB" id="A0A1W2DXJ8"/>
<keyword evidence="1" id="KW-0489">Methyltransferase</keyword>
<dbReference type="PROSITE" id="PS00092">
    <property type="entry name" value="N6_MTASE"/>
    <property type="match status" value="1"/>
</dbReference>
<keyword evidence="1" id="KW-0808">Transferase</keyword>
<dbReference type="InterPro" id="IPR029063">
    <property type="entry name" value="SAM-dependent_MTases_sf"/>
</dbReference>
<proteinExistence type="predicted"/>
<reference evidence="1 2" key="1">
    <citation type="submission" date="2017-04" db="EMBL/GenBank/DDBJ databases">
        <authorList>
            <person name="Afonso C.L."/>
            <person name="Miller P.J."/>
            <person name="Scott M.A."/>
            <person name="Spackman E."/>
            <person name="Goraichik I."/>
            <person name="Dimitrov K.M."/>
            <person name="Suarez D.L."/>
            <person name="Swayne D.E."/>
        </authorList>
    </citation>
    <scope>NUCLEOTIDE SEQUENCE [LARGE SCALE GENOMIC DNA]</scope>
    <source>
        <strain evidence="1 2">DSM 3385</strain>
    </source>
</reference>
<evidence type="ECO:0000313" key="2">
    <source>
        <dbReference type="Proteomes" id="UP000192418"/>
    </source>
</evidence>
<dbReference type="Proteomes" id="UP000192418">
    <property type="component" value="Unassembled WGS sequence"/>
</dbReference>
<sequence length="737" mass="83654">MIEKNFDIPFIADLARREKQIQQNYRPIIAVHKWFARRPGTLFRGLILSEFSENPLQKIYYNSNNFSGFHIADPFMGGGIPLLEANRLGCDVTGFDINPMSYWIVKQEIEHLNLDDYAKAAAQLCVNLENEIGHLHKTQCTLCGSGNAHVKYFLWVKTIPCKKCGKEMDLFPGYMLSSGSRHPKNVFVCPDCGKLTEVKDKKNPGKCCHCSFPLKQNGPAKRGLCKCPDCRTENRFPDPDLGAPRHRMYAMEYHCPVCKPSHKGRFFKTPDDKDLAKIKEASKRLSQINPKYIPESKIPSGDETNRLHRWGYNYYKEMFNHRQLLGLELSARLIAHEPDKRVRNALATNLSDLLRYQNMLCRYDSRALKSLDIFSIHGFPVGQIQCESNFLGIMPPGQNICIGSGGWANIIKKFKKAKSYCDHPFEVKFQGKTKKVIPTRDEWIGDHLDKNAATPQRKIHISCKDAGVSDIPQDSLDAVFTDPPYFGNIQYAELMDFCYVWLKKIVGKTTPAFKKASTRSPDELTGNLDMGRDLDHFTQGISRVFQKMSTALKPGSPLAFTYHHNKIDAYYPLAVAILDSGQTCSASLPCPAEMGSSIHINATGSSIIDTIFVCRTTGIMQGKWLAKSPEELAKIVEQDLIFLKAGNVNPTHGDIRCIAYGHLIRHAIWNLRHDWDKTKATAIRIEKVMDWIRFFGSWSEVEKFINMPDKNKSKENNLFSVQETCSNYGDENIDVPF</sequence>